<proteinExistence type="predicted"/>
<reference evidence="1 2" key="1">
    <citation type="journal article" date="2022" name="Genome Biol. Evol.">
        <title>The Spruce Budworm Genome: Reconstructing the Evolutionary History of Antifreeze Proteins.</title>
        <authorList>
            <person name="Beliveau C."/>
            <person name="Gagne P."/>
            <person name="Picq S."/>
            <person name="Vernygora O."/>
            <person name="Keeling C.I."/>
            <person name="Pinkney K."/>
            <person name="Doucet D."/>
            <person name="Wen F."/>
            <person name="Johnston J.S."/>
            <person name="Maaroufi H."/>
            <person name="Boyle B."/>
            <person name="Laroche J."/>
            <person name="Dewar K."/>
            <person name="Juretic N."/>
            <person name="Blackburn G."/>
            <person name="Nisole A."/>
            <person name="Brunet B."/>
            <person name="Brandao M."/>
            <person name="Lumley L."/>
            <person name="Duan J."/>
            <person name="Quan G."/>
            <person name="Lucarotti C.J."/>
            <person name="Roe A.D."/>
            <person name="Sperling F.A.H."/>
            <person name="Levesque R.C."/>
            <person name="Cusson M."/>
        </authorList>
    </citation>
    <scope>NUCLEOTIDE SEQUENCE [LARGE SCALE GENOMIC DNA]</scope>
    <source>
        <strain evidence="1">Glfc:IPQL:Cfum</strain>
    </source>
</reference>
<dbReference type="Proteomes" id="UP001064048">
    <property type="component" value="Chromosome 9"/>
</dbReference>
<dbReference type="EMBL" id="CM046109">
    <property type="protein sequence ID" value="KAI8442368.1"/>
    <property type="molecule type" value="Genomic_DNA"/>
</dbReference>
<accession>A0ACC0L0R9</accession>
<comment type="caution">
    <text evidence="1">The sequence shown here is derived from an EMBL/GenBank/DDBJ whole genome shotgun (WGS) entry which is preliminary data.</text>
</comment>
<organism evidence="1 2">
    <name type="scientific">Choristoneura fumiferana</name>
    <name type="common">Spruce budworm moth</name>
    <name type="synonym">Archips fumiferana</name>
    <dbReference type="NCBI Taxonomy" id="7141"/>
    <lineage>
        <taxon>Eukaryota</taxon>
        <taxon>Metazoa</taxon>
        <taxon>Ecdysozoa</taxon>
        <taxon>Arthropoda</taxon>
        <taxon>Hexapoda</taxon>
        <taxon>Insecta</taxon>
        <taxon>Pterygota</taxon>
        <taxon>Neoptera</taxon>
        <taxon>Endopterygota</taxon>
        <taxon>Lepidoptera</taxon>
        <taxon>Glossata</taxon>
        <taxon>Ditrysia</taxon>
        <taxon>Tortricoidea</taxon>
        <taxon>Tortricidae</taxon>
        <taxon>Tortricinae</taxon>
        <taxon>Choristoneura</taxon>
    </lineage>
</organism>
<evidence type="ECO:0000313" key="2">
    <source>
        <dbReference type="Proteomes" id="UP001064048"/>
    </source>
</evidence>
<gene>
    <name evidence="1" type="ORF">MSG28_005890</name>
</gene>
<protein>
    <submittedName>
        <fullName evidence="1">Uncharacterized protein</fullName>
    </submittedName>
</protein>
<name>A0ACC0L0R9_CHOFU</name>
<evidence type="ECO:0000313" key="1">
    <source>
        <dbReference type="EMBL" id="KAI8442368.1"/>
    </source>
</evidence>
<sequence>MPHTFNRPTTSNVAFCTNANKAIKVSLKDNTENATLQDLGMHIDNACIVSSLLRATQNIQIDEKQVPFLTIQRIRDMENKLKESNYSPKKGLDAIFSYVDPDELLATADMVPLRTQYNNSEQRDDEFDAKQTLLCILPGLEGHHGRFRLMCERLKLPAIVLQPVFCLGGGPEEYLSELEQQLRVATASESSSSEQALQDAVVRHMCALMGGGGSAQLEAALRDASSWREKVEASVRALRGRVAHSSQYARALIEAAYARVTQARQHARAQAQREPRALQSRVVLLRSPPPAAAAAAAAAPAAAPHPLQRYSRQTLRVHDLRAPLTRCTDDLRVAAFINQNLDQQILEKIVCSPDNCQIVLCDDVGLTLKLADRLVKRGARTLHLHSTASDSRFSLALKYFAVINSDTSVGEQIPMPHTFNRPTTSNVAFRTNANKAIKVSLKDNTENATLQDLGMHIDNACIVSSLLRATHNIQIDEKQVPFLTIQRIRDMENKLKESNYSPKKGLDAIFSYVDPDELLATADMVPLRTQYNNSEQIYLTKIASKRFYLLGYEMGVPMALEMASILEDNVFCLGGGPEELELQLRVATASESSSSEQALQDAVVRHMCALMGGGGSAQLEAALRDASSWREKVEASVRALRGRVAHSSQYARALIEAAYARVTQARQHARAQAQREPRALQSRVVLLRSPPPAAAAAAAAAPAAAPHPLQRYSRQTLRVHDLRAPLTRCTDDLRVAAFINQNLDQQILEKFMQMERNIELLLNEH</sequence>
<keyword evidence="2" id="KW-1185">Reference proteome</keyword>